<feature type="domain" description="CP-type G" evidence="6">
    <location>
        <begin position="91"/>
        <end position="249"/>
    </location>
</feature>
<comment type="subcellular location">
    <subcellularLocation>
        <location evidence="3">Cytoplasm</location>
    </subcellularLocation>
</comment>
<proteinExistence type="inferred from homology"/>
<keyword evidence="3" id="KW-0963">Cytoplasm</keyword>
<feature type="domain" description="EngC GTPase" evidence="5">
    <location>
        <begin position="100"/>
        <end position="247"/>
    </location>
</feature>
<dbReference type="PANTHER" id="PTHR32120:SF11">
    <property type="entry name" value="SMALL RIBOSOMAL SUBUNIT BIOGENESIS GTPASE RSGA 1, MITOCHONDRIAL-RELATED"/>
    <property type="match status" value="1"/>
</dbReference>
<evidence type="ECO:0000256" key="4">
    <source>
        <dbReference type="SAM" id="MobiDB-lite"/>
    </source>
</evidence>
<dbReference type="Pfam" id="PF03193">
    <property type="entry name" value="RsgA_GTPase"/>
    <property type="match status" value="1"/>
</dbReference>
<feature type="binding site" evidence="3">
    <location>
        <position position="279"/>
    </location>
    <ligand>
        <name>Zn(2+)</name>
        <dbReference type="ChEBI" id="CHEBI:29105"/>
    </ligand>
</feature>
<keyword evidence="3 7" id="KW-0378">Hydrolase</keyword>
<dbReference type="SUPFAM" id="SSF52540">
    <property type="entry name" value="P-loop containing nucleoside triphosphate hydrolases"/>
    <property type="match status" value="1"/>
</dbReference>
<dbReference type="GO" id="GO:0046872">
    <property type="term" value="F:metal ion binding"/>
    <property type="evidence" value="ECO:0007669"/>
    <property type="project" value="UniProtKB-KW"/>
</dbReference>
<dbReference type="GO" id="GO:0019843">
    <property type="term" value="F:rRNA binding"/>
    <property type="evidence" value="ECO:0007669"/>
    <property type="project" value="UniProtKB-KW"/>
</dbReference>
<feature type="compositionally biased region" description="Basic residues" evidence="4">
    <location>
        <begin position="340"/>
        <end position="350"/>
    </location>
</feature>
<dbReference type="PROSITE" id="PS50936">
    <property type="entry name" value="ENGC_GTPASE"/>
    <property type="match status" value="1"/>
</dbReference>
<dbReference type="STRING" id="1641165.XM38_11985"/>
<dbReference type="GO" id="GO:0005737">
    <property type="term" value="C:cytoplasm"/>
    <property type="evidence" value="ECO:0007669"/>
    <property type="project" value="UniProtKB-SubCell"/>
</dbReference>
<comment type="function">
    <text evidence="3">One of several proteins that assist in the late maturation steps of the functional core of the 30S ribosomal subunit. Helps release RbfA from mature subunits. May play a role in the assembly of ribosomal proteins into the subunit. Circularly permuted GTPase that catalyzes slow GTP hydrolysis, GTPase activity is stimulated by the 30S ribosomal subunit.</text>
</comment>
<dbReference type="Gene3D" id="1.10.40.50">
    <property type="entry name" value="Probable gtpase engc, domain 3"/>
    <property type="match status" value="1"/>
</dbReference>
<keyword evidence="3" id="KW-0862">Zinc</keyword>
<evidence type="ECO:0000259" key="6">
    <source>
        <dbReference type="PROSITE" id="PS51721"/>
    </source>
</evidence>
<feature type="compositionally biased region" description="Low complexity" evidence="4">
    <location>
        <begin position="312"/>
        <end position="322"/>
    </location>
</feature>
<feature type="region of interest" description="Disordered" evidence="4">
    <location>
        <begin position="312"/>
        <end position="350"/>
    </location>
</feature>
<comment type="similarity">
    <text evidence="3">Belongs to the TRAFAC class YlqF/YawG GTPase family. RsgA subfamily.</text>
</comment>
<feature type="binding site" evidence="3">
    <location>
        <begin position="191"/>
        <end position="199"/>
    </location>
    <ligand>
        <name>GTP</name>
        <dbReference type="ChEBI" id="CHEBI:37565"/>
    </ligand>
</feature>
<dbReference type="PANTHER" id="PTHR32120">
    <property type="entry name" value="SMALL RIBOSOMAL SUBUNIT BIOGENESIS GTPASE RSGA"/>
    <property type="match status" value="1"/>
</dbReference>
<dbReference type="GO" id="GO:0005525">
    <property type="term" value="F:GTP binding"/>
    <property type="evidence" value="ECO:0007669"/>
    <property type="project" value="UniProtKB-UniRule"/>
</dbReference>
<dbReference type="GO" id="GO:0042274">
    <property type="term" value="P:ribosomal small subunit biogenesis"/>
    <property type="evidence" value="ECO:0007669"/>
    <property type="project" value="UniProtKB-UniRule"/>
</dbReference>
<comment type="cofactor">
    <cofactor evidence="3">
        <name>Zn(2+)</name>
        <dbReference type="ChEBI" id="CHEBI:29105"/>
    </cofactor>
    <text evidence="3">Binds 1 zinc ion per subunit.</text>
</comment>
<accession>A0A1Z3HI42</accession>
<dbReference type="NCBIfam" id="NF008932">
    <property type="entry name" value="PRK12289.1"/>
    <property type="match status" value="1"/>
</dbReference>
<dbReference type="Proteomes" id="UP000191901">
    <property type="component" value="Chromosome"/>
</dbReference>
<dbReference type="EMBL" id="CP021983">
    <property type="protein sequence ID" value="ASC69950.1"/>
    <property type="molecule type" value="Genomic_DNA"/>
</dbReference>
<sequence>MFEDFPATLGSPTQGKGYRGIVLAAQANYYWVQLDDLEAQGGPWDRRQLLCTRRTRLKKIGQQVMVGDQVWVEEPDWAGGRGAIAQVAPRQTVLDRPPVANADHILLVFALADPALDPYQLSRFLVKAESTGLRVSLCLNKRDLVTPATEHHWIERLQQWGYQPLCISVRARTPWPTLKAQLRHHITIISGPSGVGKSSLINCLIPEADLRTSQVSGKLGHGRHTTRHVELFTLPTGGLLADTPGFNHPDIECSPATLALCFPEIRRRLQAATCQFNDCLHRDEPGCAVRGDWERYGHYQRLLTEALAHQETISQQTQSESTLKGKTTAAGQVHHEPKLNVKKYRRPSRRRRNQALQDLYHDLLADAELSEEIAWEDDS</sequence>
<dbReference type="InterPro" id="IPR010914">
    <property type="entry name" value="RsgA_GTPase_dom"/>
</dbReference>
<keyword evidence="3" id="KW-0694">RNA-binding</keyword>
<evidence type="ECO:0000256" key="1">
    <source>
        <dbReference type="ARBA" id="ARBA00022741"/>
    </source>
</evidence>
<dbReference type="SUPFAM" id="SSF50249">
    <property type="entry name" value="Nucleic acid-binding proteins"/>
    <property type="match status" value="1"/>
</dbReference>
<dbReference type="InterPro" id="IPR030378">
    <property type="entry name" value="G_CP_dom"/>
</dbReference>
<dbReference type="GO" id="GO:0003924">
    <property type="term" value="F:GTPase activity"/>
    <property type="evidence" value="ECO:0007669"/>
    <property type="project" value="UniProtKB-UniRule"/>
</dbReference>
<dbReference type="InterPro" id="IPR012340">
    <property type="entry name" value="NA-bd_OB-fold"/>
</dbReference>
<dbReference type="CDD" id="cd01854">
    <property type="entry name" value="YjeQ_EngC"/>
    <property type="match status" value="1"/>
</dbReference>
<evidence type="ECO:0000259" key="5">
    <source>
        <dbReference type="PROSITE" id="PS50936"/>
    </source>
</evidence>
<evidence type="ECO:0000313" key="7">
    <source>
        <dbReference type="EMBL" id="ASC69950.1"/>
    </source>
</evidence>
<dbReference type="Gene3D" id="2.40.50.140">
    <property type="entry name" value="Nucleic acid-binding proteins"/>
    <property type="match status" value="1"/>
</dbReference>
<evidence type="ECO:0000313" key="8">
    <source>
        <dbReference type="Proteomes" id="UP000191901"/>
    </source>
</evidence>
<feature type="binding site" evidence="3">
    <location>
        <position position="281"/>
    </location>
    <ligand>
        <name>Zn(2+)</name>
        <dbReference type="ChEBI" id="CHEBI:29105"/>
    </ligand>
</feature>
<feature type="binding site" evidence="3">
    <location>
        <position position="274"/>
    </location>
    <ligand>
        <name>Zn(2+)</name>
        <dbReference type="ChEBI" id="CHEBI:29105"/>
    </ligand>
</feature>
<dbReference type="AlphaFoldDB" id="A0A1Z3HI42"/>
<evidence type="ECO:0000256" key="3">
    <source>
        <dbReference type="HAMAP-Rule" id="MF_01820"/>
    </source>
</evidence>
<reference evidence="7 8" key="1">
    <citation type="journal article" date="2016" name="Biochim. Biophys. Acta">
        <title>Characterization of red-shifted phycobilisomes isolated from the chlorophyll f-containing cyanobacterium Halomicronema hongdechloris.</title>
        <authorList>
            <person name="Li Y."/>
            <person name="Lin Y."/>
            <person name="Garvey C.J."/>
            <person name="Birch D."/>
            <person name="Corkery R.W."/>
            <person name="Loughlin P.C."/>
            <person name="Scheer H."/>
            <person name="Willows R.D."/>
            <person name="Chen M."/>
        </authorList>
    </citation>
    <scope>NUCLEOTIDE SEQUENCE [LARGE SCALE GENOMIC DNA]</scope>
    <source>
        <strain evidence="7 8">C2206</strain>
    </source>
</reference>
<dbReference type="InterPro" id="IPR004881">
    <property type="entry name" value="Ribosome_biogen_GTPase_RsgA"/>
</dbReference>
<name>A0A1Z3HI42_9CYAN</name>
<keyword evidence="1 3" id="KW-0547">Nucleotide-binding</keyword>
<organism evidence="7 8">
    <name type="scientific">Halomicronema hongdechloris C2206</name>
    <dbReference type="NCBI Taxonomy" id="1641165"/>
    <lineage>
        <taxon>Bacteria</taxon>
        <taxon>Bacillati</taxon>
        <taxon>Cyanobacteriota</taxon>
        <taxon>Cyanophyceae</taxon>
        <taxon>Nodosilineales</taxon>
        <taxon>Nodosilineaceae</taxon>
        <taxon>Halomicronema</taxon>
    </lineage>
</organism>
<dbReference type="HAMAP" id="MF_01820">
    <property type="entry name" value="GTPase_RsgA"/>
    <property type="match status" value="1"/>
</dbReference>
<dbReference type="InterPro" id="IPR027417">
    <property type="entry name" value="P-loop_NTPase"/>
</dbReference>
<feature type="binding site" evidence="3">
    <location>
        <begin position="140"/>
        <end position="143"/>
    </location>
    <ligand>
        <name>GTP</name>
        <dbReference type="ChEBI" id="CHEBI:37565"/>
    </ligand>
</feature>
<dbReference type="OrthoDB" id="9809485at2"/>
<keyword evidence="2 3" id="KW-0342">GTP-binding</keyword>
<keyword evidence="3" id="KW-0699">rRNA-binding</keyword>
<protein>
    <recommendedName>
        <fullName evidence="3">Small ribosomal subunit biogenesis GTPase RsgA</fullName>
        <ecNumber evidence="3">3.6.1.-</ecNumber>
    </recommendedName>
</protein>
<comment type="subunit">
    <text evidence="3">Monomer. Associates with 30S ribosomal subunit, binds 16S rRNA.</text>
</comment>
<feature type="binding site" evidence="3">
    <location>
        <position position="287"/>
    </location>
    <ligand>
        <name>Zn(2+)</name>
        <dbReference type="ChEBI" id="CHEBI:29105"/>
    </ligand>
</feature>
<keyword evidence="3" id="KW-0690">Ribosome biogenesis</keyword>
<dbReference type="Gene3D" id="3.40.50.300">
    <property type="entry name" value="P-loop containing nucleotide triphosphate hydrolases"/>
    <property type="match status" value="1"/>
</dbReference>
<keyword evidence="8" id="KW-1185">Reference proteome</keyword>
<dbReference type="PROSITE" id="PS51721">
    <property type="entry name" value="G_CP"/>
    <property type="match status" value="1"/>
</dbReference>
<dbReference type="KEGG" id="hhg:XM38_008800"/>
<gene>
    <name evidence="3 7" type="primary">rsgA</name>
    <name evidence="7" type="ORF">XM38_008800</name>
</gene>
<dbReference type="EC" id="3.6.1.-" evidence="3"/>
<dbReference type="NCBIfam" id="TIGR00157">
    <property type="entry name" value="ribosome small subunit-dependent GTPase A"/>
    <property type="match status" value="1"/>
</dbReference>
<keyword evidence="3" id="KW-0479">Metal-binding</keyword>
<evidence type="ECO:0000256" key="2">
    <source>
        <dbReference type="ARBA" id="ARBA00023134"/>
    </source>
</evidence>